<keyword evidence="3" id="KW-0238">DNA-binding</keyword>
<evidence type="ECO:0000313" key="7">
    <source>
        <dbReference type="EMBL" id="MFC5897220.1"/>
    </source>
</evidence>
<evidence type="ECO:0000256" key="2">
    <source>
        <dbReference type="ARBA" id="ARBA00023015"/>
    </source>
</evidence>
<evidence type="ECO:0000259" key="6">
    <source>
        <dbReference type="PROSITE" id="PS50931"/>
    </source>
</evidence>
<evidence type="ECO:0000256" key="4">
    <source>
        <dbReference type="ARBA" id="ARBA00023163"/>
    </source>
</evidence>
<proteinExistence type="inferred from homology"/>
<feature type="domain" description="HTH lysR-type" evidence="6">
    <location>
        <begin position="1"/>
        <end position="60"/>
    </location>
</feature>
<comment type="caution">
    <text evidence="7">The sequence shown here is derived from an EMBL/GenBank/DDBJ whole genome shotgun (WGS) entry which is preliminary data.</text>
</comment>
<keyword evidence="8" id="KW-1185">Reference proteome</keyword>
<dbReference type="SUPFAM" id="SSF46785">
    <property type="entry name" value="Winged helix' DNA-binding domain"/>
    <property type="match status" value="1"/>
</dbReference>
<dbReference type="Pfam" id="PF03466">
    <property type="entry name" value="LysR_substrate"/>
    <property type="match status" value="1"/>
</dbReference>
<protein>
    <submittedName>
        <fullName evidence="7">LysR substrate-binding domain-containing protein</fullName>
    </submittedName>
</protein>
<feature type="compositionally biased region" description="Low complexity" evidence="5">
    <location>
        <begin position="379"/>
        <end position="394"/>
    </location>
</feature>
<dbReference type="PANTHER" id="PTHR30346:SF29">
    <property type="entry name" value="LYSR SUBSTRATE-BINDING"/>
    <property type="match status" value="1"/>
</dbReference>
<dbReference type="SUPFAM" id="SSF53850">
    <property type="entry name" value="Periplasmic binding protein-like II"/>
    <property type="match status" value="1"/>
</dbReference>
<dbReference type="CDD" id="cd08423">
    <property type="entry name" value="PBP2_LTTR_like_6"/>
    <property type="match status" value="1"/>
</dbReference>
<dbReference type="InterPro" id="IPR005119">
    <property type="entry name" value="LysR_subst-bd"/>
</dbReference>
<keyword evidence="2" id="KW-0805">Transcription regulation</keyword>
<dbReference type="PROSITE" id="PS50931">
    <property type="entry name" value="HTH_LYSR"/>
    <property type="match status" value="1"/>
</dbReference>
<dbReference type="Pfam" id="PF00126">
    <property type="entry name" value="HTH_1"/>
    <property type="match status" value="1"/>
</dbReference>
<sequence>MELPGPQLRTLLELARGATMTAAAAALGYTPGAVSQHIAALERATGARLVRRAGRRVELTDAGRTLAVHAERILAAQAAALAALERGRGEVAGRLVLGVFGSAAAVLLPPALHRLRARHPAVRVVSREVDVDQAYAEVCAGRVDLALGLDYPDAPLPRDGKVALVRLRTERFALAVPAGCPPAEAAEGALRLARAAEWAWILPAPASHYGRAMRTACRRAGFEPRVAHEVTDTATSLAMVAAGLGVAPVTELMLRLRSEGVAVVPLEDAPARHLVVAVDAVTRRRPPVAALIGALGEGPVVPGAGAGAGAGAGVDGAVAPDAEAAASAEAPPDAEAAPDAAGPRHPPGPGSASRTGEAGPAGARADSAAAGPPAGGYGRPAAPRAAATRPRTGA</sequence>
<dbReference type="InterPro" id="IPR036388">
    <property type="entry name" value="WH-like_DNA-bd_sf"/>
</dbReference>
<dbReference type="Gene3D" id="1.10.10.10">
    <property type="entry name" value="Winged helix-like DNA-binding domain superfamily/Winged helix DNA-binding domain"/>
    <property type="match status" value="1"/>
</dbReference>
<evidence type="ECO:0000313" key="8">
    <source>
        <dbReference type="Proteomes" id="UP001596241"/>
    </source>
</evidence>
<keyword evidence="4" id="KW-0804">Transcription</keyword>
<gene>
    <name evidence="7" type="ORF">ACFP3M_30900</name>
</gene>
<feature type="region of interest" description="Disordered" evidence="5">
    <location>
        <begin position="321"/>
        <end position="394"/>
    </location>
</feature>
<dbReference type="Proteomes" id="UP001596241">
    <property type="component" value="Unassembled WGS sequence"/>
</dbReference>
<comment type="similarity">
    <text evidence="1">Belongs to the LysR transcriptional regulatory family.</text>
</comment>
<dbReference type="Gene3D" id="3.40.190.10">
    <property type="entry name" value="Periplasmic binding protein-like II"/>
    <property type="match status" value="2"/>
</dbReference>
<feature type="compositionally biased region" description="Low complexity" evidence="5">
    <location>
        <begin position="321"/>
        <end position="343"/>
    </location>
</feature>
<dbReference type="InterPro" id="IPR000847">
    <property type="entry name" value="LysR_HTH_N"/>
</dbReference>
<dbReference type="EMBL" id="JBHSPW010000020">
    <property type="protein sequence ID" value="MFC5897220.1"/>
    <property type="molecule type" value="Genomic_DNA"/>
</dbReference>
<organism evidence="7 8">
    <name type="scientific">Streptomyces ramulosus</name>
    <dbReference type="NCBI Taxonomy" id="47762"/>
    <lineage>
        <taxon>Bacteria</taxon>
        <taxon>Bacillati</taxon>
        <taxon>Actinomycetota</taxon>
        <taxon>Actinomycetes</taxon>
        <taxon>Kitasatosporales</taxon>
        <taxon>Streptomycetaceae</taxon>
        <taxon>Streptomyces</taxon>
    </lineage>
</organism>
<accession>A0ABW1FTM8</accession>
<feature type="compositionally biased region" description="Low complexity" evidence="5">
    <location>
        <begin position="358"/>
        <end position="372"/>
    </location>
</feature>
<dbReference type="InterPro" id="IPR036390">
    <property type="entry name" value="WH_DNA-bd_sf"/>
</dbReference>
<dbReference type="RefSeq" id="WP_345091060.1">
    <property type="nucleotide sequence ID" value="NZ_BAAAWG010000019.1"/>
</dbReference>
<evidence type="ECO:0000256" key="5">
    <source>
        <dbReference type="SAM" id="MobiDB-lite"/>
    </source>
</evidence>
<name>A0ABW1FTM8_9ACTN</name>
<reference evidence="8" key="1">
    <citation type="journal article" date="2019" name="Int. J. Syst. Evol. Microbiol.">
        <title>The Global Catalogue of Microorganisms (GCM) 10K type strain sequencing project: providing services to taxonomists for standard genome sequencing and annotation.</title>
        <authorList>
            <consortium name="The Broad Institute Genomics Platform"/>
            <consortium name="The Broad Institute Genome Sequencing Center for Infectious Disease"/>
            <person name="Wu L."/>
            <person name="Ma J."/>
        </authorList>
    </citation>
    <scope>NUCLEOTIDE SEQUENCE [LARGE SCALE GENOMIC DNA]</scope>
    <source>
        <strain evidence="8">CGMCC 1.15809</strain>
    </source>
</reference>
<evidence type="ECO:0000256" key="1">
    <source>
        <dbReference type="ARBA" id="ARBA00009437"/>
    </source>
</evidence>
<evidence type="ECO:0000256" key="3">
    <source>
        <dbReference type="ARBA" id="ARBA00023125"/>
    </source>
</evidence>
<dbReference type="PANTHER" id="PTHR30346">
    <property type="entry name" value="TRANSCRIPTIONAL DUAL REGULATOR HCAR-RELATED"/>
    <property type="match status" value="1"/>
</dbReference>